<organism evidence="2 3">
    <name type="scientific">Purpureocillium lilacinum</name>
    <name type="common">Paecilomyces lilacinus</name>
    <dbReference type="NCBI Taxonomy" id="33203"/>
    <lineage>
        <taxon>Eukaryota</taxon>
        <taxon>Fungi</taxon>
        <taxon>Dikarya</taxon>
        <taxon>Ascomycota</taxon>
        <taxon>Pezizomycotina</taxon>
        <taxon>Sordariomycetes</taxon>
        <taxon>Hypocreomycetidae</taxon>
        <taxon>Hypocreales</taxon>
        <taxon>Ophiocordycipitaceae</taxon>
        <taxon>Purpureocillium</taxon>
    </lineage>
</organism>
<dbReference type="AlphaFoldDB" id="A0A179GQN2"/>
<name>A0A179GQN2_PURLI</name>
<sequence>MMMWGVGGGEGHQGRTWGETGRSTRLRTRRGEKAKRKTAHARTYTRWLALRDKIRGQEWPGDRE</sequence>
<evidence type="ECO:0000313" key="3">
    <source>
        <dbReference type="Proteomes" id="UP000078340"/>
    </source>
</evidence>
<evidence type="ECO:0000256" key="1">
    <source>
        <dbReference type="SAM" id="MobiDB-lite"/>
    </source>
</evidence>
<comment type="caution">
    <text evidence="2">The sequence shown here is derived from an EMBL/GenBank/DDBJ whole genome shotgun (WGS) entry which is preliminary data.</text>
</comment>
<dbReference type="Proteomes" id="UP000078340">
    <property type="component" value="Unassembled WGS sequence"/>
</dbReference>
<proteinExistence type="predicted"/>
<dbReference type="EMBL" id="LSBI01000010">
    <property type="protein sequence ID" value="OAQ79449.1"/>
    <property type="molecule type" value="Genomic_DNA"/>
</dbReference>
<feature type="compositionally biased region" description="Basic residues" evidence="1">
    <location>
        <begin position="24"/>
        <end position="40"/>
    </location>
</feature>
<evidence type="ECO:0000313" key="2">
    <source>
        <dbReference type="EMBL" id="OAQ79449.1"/>
    </source>
</evidence>
<reference evidence="2 3" key="1">
    <citation type="submission" date="2016-02" db="EMBL/GenBank/DDBJ databases">
        <title>Biosynthesis of antibiotic leucinostatins and their inhibition on Phytophthora in bio-control Purpureocillium lilacinum.</title>
        <authorList>
            <person name="Wang G."/>
            <person name="Liu Z."/>
            <person name="Lin R."/>
            <person name="Li E."/>
            <person name="Mao Z."/>
            <person name="Ling J."/>
            <person name="Yin W."/>
            <person name="Xie B."/>
        </authorList>
    </citation>
    <scope>NUCLEOTIDE SEQUENCE [LARGE SCALE GENOMIC DNA]</scope>
    <source>
        <strain evidence="2">PLFJ-1</strain>
    </source>
</reference>
<feature type="compositionally biased region" description="Gly residues" evidence="1">
    <location>
        <begin position="1"/>
        <end position="11"/>
    </location>
</feature>
<accession>A0A179GQN2</accession>
<protein>
    <submittedName>
        <fullName evidence="2">Uncharacterized protein</fullName>
    </submittedName>
</protein>
<gene>
    <name evidence="2" type="ORF">VFPFJ_09935</name>
</gene>
<feature type="region of interest" description="Disordered" evidence="1">
    <location>
        <begin position="1"/>
        <end position="40"/>
    </location>
</feature>